<comment type="catalytic activity">
    <reaction evidence="4">
        <text>2 D-alanine + ATP = D-alanyl-D-alanine + ADP + phosphate + H(+)</text>
        <dbReference type="Rhea" id="RHEA:11224"/>
        <dbReference type="ChEBI" id="CHEBI:15378"/>
        <dbReference type="ChEBI" id="CHEBI:30616"/>
        <dbReference type="ChEBI" id="CHEBI:43474"/>
        <dbReference type="ChEBI" id="CHEBI:57416"/>
        <dbReference type="ChEBI" id="CHEBI:57822"/>
        <dbReference type="ChEBI" id="CHEBI:456216"/>
        <dbReference type="EC" id="6.3.2.4"/>
    </reaction>
</comment>
<evidence type="ECO:0000256" key="5">
    <source>
        <dbReference type="PIRSR" id="PIRSR039102-1"/>
    </source>
</evidence>
<keyword evidence="6" id="KW-0479">Metal-binding</keyword>
<dbReference type="SUPFAM" id="SSF56059">
    <property type="entry name" value="Glutathione synthetase ATP-binding domain-like"/>
    <property type="match status" value="1"/>
</dbReference>
<dbReference type="PANTHER" id="PTHR23132">
    <property type="entry name" value="D-ALANINE--D-ALANINE LIGASE"/>
    <property type="match status" value="1"/>
</dbReference>
<dbReference type="GO" id="GO:0008716">
    <property type="term" value="F:D-alanine-D-alanine ligase activity"/>
    <property type="evidence" value="ECO:0007669"/>
    <property type="project" value="UniProtKB-UniRule"/>
</dbReference>
<feature type="domain" description="ATP-grasp" evidence="8">
    <location>
        <begin position="106"/>
        <end position="313"/>
    </location>
</feature>
<dbReference type="HAMAP" id="MF_00047">
    <property type="entry name" value="Dala_Dala_lig"/>
    <property type="match status" value="1"/>
</dbReference>
<dbReference type="Gene3D" id="3.30.470.20">
    <property type="entry name" value="ATP-grasp fold, B domain"/>
    <property type="match status" value="1"/>
</dbReference>
<dbReference type="EC" id="6.3.2.4" evidence="4"/>
<evidence type="ECO:0000313" key="10">
    <source>
        <dbReference type="Proteomes" id="UP000034682"/>
    </source>
</evidence>
<keyword evidence="2 4" id="KW-0436">Ligase</keyword>
<dbReference type="UniPathway" id="UPA00219"/>
<evidence type="ECO:0000256" key="2">
    <source>
        <dbReference type="ARBA" id="ARBA00022598"/>
    </source>
</evidence>
<proteinExistence type="inferred from homology"/>
<dbReference type="GO" id="GO:0005524">
    <property type="term" value="F:ATP binding"/>
    <property type="evidence" value="ECO:0007669"/>
    <property type="project" value="UniProtKB-UniRule"/>
</dbReference>
<dbReference type="Pfam" id="PF01820">
    <property type="entry name" value="Dala_Dala_lig_N"/>
    <property type="match status" value="2"/>
</dbReference>
<feature type="binding site" evidence="6">
    <location>
        <position position="282"/>
    </location>
    <ligand>
        <name>Mg(2+)</name>
        <dbReference type="ChEBI" id="CHEBI:18420"/>
        <label>2</label>
    </ligand>
</feature>
<dbReference type="AlphaFoldDB" id="A0A0G1T5J7"/>
<dbReference type="PATRIC" id="fig|1618655.3.peg.189"/>
<dbReference type="InterPro" id="IPR005905">
    <property type="entry name" value="D_ala_D_ala"/>
</dbReference>
<dbReference type="Proteomes" id="UP000034682">
    <property type="component" value="Unassembled WGS sequence"/>
</dbReference>
<keyword evidence="6" id="KW-0464">Manganese</keyword>
<dbReference type="Pfam" id="PF07478">
    <property type="entry name" value="Dala_Dala_lig_C"/>
    <property type="match status" value="1"/>
</dbReference>
<gene>
    <name evidence="4" type="primary">ddl</name>
    <name evidence="9" type="ORF">UY02_C0007G0022</name>
</gene>
<comment type="subcellular location">
    <subcellularLocation>
        <location evidence="4">Cytoplasm</location>
    </subcellularLocation>
</comment>
<dbReference type="InterPro" id="IPR011761">
    <property type="entry name" value="ATP-grasp"/>
</dbReference>
<keyword evidence="4" id="KW-0573">Peptidoglycan synthesis</keyword>
<feature type="binding site" evidence="6">
    <location>
        <position position="280"/>
    </location>
    <ligand>
        <name>Mg(2+)</name>
        <dbReference type="ChEBI" id="CHEBI:18420"/>
        <label>1</label>
    </ligand>
</feature>
<dbReference type="SUPFAM" id="SSF52440">
    <property type="entry name" value="PreATP-grasp domain"/>
    <property type="match status" value="1"/>
</dbReference>
<feature type="binding site" evidence="6">
    <location>
        <position position="260"/>
    </location>
    <ligand>
        <name>Mg(2+)</name>
        <dbReference type="ChEBI" id="CHEBI:18420"/>
        <label>1</label>
    </ligand>
</feature>
<keyword evidence="7" id="KW-0067">ATP-binding</keyword>
<dbReference type="GO" id="GO:0005737">
    <property type="term" value="C:cytoplasm"/>
    <property type="evidence" value="ECO:0007669"/>
    <property type="project" value="UniProtKB-SubCell"/>
</dbReference>
<comment type="cofactor">
    <cofactor evidence="6">
        <name>Mg(2+)</name>
        <dbReference type="ChEBI" id="CHEBI:18420"/>
    </cofactor>
    <cofactor evidence="6">
        <name>Mn(2+)</name>
        <dbReference type="ChEBI" id="CHEBI:29035"/>
    </cofactor>
    <text evidence="6">Binds 2 magnesium or manganese ions per subunit.</text>
</comment>
<name>A0A0G1T5J7_9BACT</name>
<comment type="pathway">
    <text evidence="4">Cell wall biogenesis; peptidoglycan biosynthesis.</text>
</comment>
<comment type="similarity">
    <text evidence="1 4">Belongs to the D-alanine--D-alanine ligase family.</text>
</comment>
<dbReference type="GO" id="GO:0071555">
    <property type="term" value="P:cell wall organization"/>
    <property type="evidence" value="ECO:0007669"/>
    <property type="project" value="UniProtKB-KW"/>
</dbReference>
<evidence type="ECO:0000256" key="7">
    <source>
        <dbReference type="PROSITE-ProRule" id="PRU00409"/>
    </source>
</evidence>
<dbReference type="EMBL" id="LCOK01000007">
    <property type="protein sequence ID" value="KKU77086.1"/>
    <property type="molecule type" value="Genomic_DNA"/>
</dbReference>
<evidence type="ECO:0000256" key="6">
    <source>
        <dbReference type="PIRSR" id="PIRSR039102-3"/>
    </source>
</evidence>
<dbReference type="GO" id="GO:0009252">
    <property type="term" value="P:peptidoglycan biosynthetic process"/>
    <property type="evidence" value="ECO:0007669"/>
    <property type="project" value="UniProtKB-UniRule"/>
</dbReference>
<feature type="binding site" evidence="6">
    <location>
        <position position="280"/>
    </location>
    <ligand>
        <name>Mg(2+)</name>
        <dbReference type="ChEBI" id="CHEBI:18420"/>
        <label>2</label>
    </ligand>
</feature>
<evidence type="ECO:0000256" key="1">
    <source>
        <dbReference type="ARBA" id="ARBA00010871"/>
    </source>
</evidence>
<dbReference type="GO" id="GO:0008360">
    <property type="term" value="P:regulation of cell shape"/>
    <property type="evidence" value="ECO:0007669"/>
    <property type="project" value="UniProtKB-KW"/>
</dbReference>
<organism evidence="9 10">
    <name type="scientific">Candidatus Giovannonibacteria bacterium GW2011_GWB1_47_6b</name>
    <dbReference type="NCBI Taxonomy" id="1618655"/>
    <lineage>
        <taxon>Bacteria</taxon>
        <taxon>Candidatus Giovannoniibacteriota</taxon>
    </lineage>
</organism>
<comment type="function">
    <text evidence="4">Cell wall formation.</text>
</comment>
<keyword evidence="3 4" id="KW-0961">Cell wall biogenesis/degradation</keyword>
<accession>A0A0G1T5J7</accession>
<dbReference type="Gene3D" id="3.40.50.20">
    <property type="match status" value="2"/>
</dbReference>
<sequence length="317" mass="34545">MGKIRVGVLMGGPSAEHEVSLKSGEMILRFLNPEKYAAEGIVIDKKGKWPMPLAAFKKRFDLAFIAMHGEYGEDGTLQKILDKHKIPYIGSGAQASEIGMDKAVSSKLFKKAGLQVPDFKVVSVGKRIKKYRLSFKFPVVVKPSDRGSSVGVSIVNNSSGLQRALKNAGVYSKNVMIQKYIEGRELTCGVLERGGRLKALPPTEIIPSGSTFFDYNAKYSAGASREITPPNLPAEGIRKIQNIALKAHEAIGARGFSRTDMIIAENPKSEIRNPKVYVLEINTLPGMTETSLLPQEAKADGISFPELLDAIIESALR</sequence>
<dbReference type="NCBIfam" id="NF002378">
    <property type="entry name" value="PRK01372.1"/>
    <property type="match status" value="1"/>
</dbReference>
<evidence type="ECO:0000313" key="9">
    <source>
        <dbReference type="EMBL" id="KKU77086.1"/>
    </source>
</evidence>
<dbReference type="PIRSF" id="PIRSF039102">
    <property type="entry name" value="Ddl/VanB"/>
    <property type="match status" value="1"/>
</dbReference>
<keyword evidence="7" id="KW-0547">Nucleotide-binding</keyword>
<feature type="active site" evidence="5">
    <location>
        <position position="291"/>
    </location>
</feature>
<dbReference type="InterPro" id="IPR011127">
    <property type="entry name" value="Dala_Dala_lig_N"/>
</dbReference>
<dbReference type="PANTHER" id="PTHR23132:SF23">
    <property type="entry name" value="D-ALANINE--D-ALANINE LIGASE B"/>
    <property type="match status" value="1"/>
</dbReference>
<dbReference type="InterPro" id="IPR016185">
    <property type="entry name" value="PreATP-grasp_dom_sf"/>
</dbReference>
<feature type="active site" evidence="5">
    <location>
        <position position="16"/>
    </location>
</feature>
<protein>
    <recommendedName>
        <fullName evidence="4">D-alanine--D-alanine ligase</fullName>
        <ecNumber evidence="4">6.3.2.4</ecNumber>
    </recommendedName>
    <alternativeName>
        <fullName evidence="4">D-Ala-D-Ala ligase</fullName>
    </alternativeName>
    <alternativeName>
        <fullName evidence="4">D-alanylalanine synthetase</fullName>
    </alternativeName>
</protein>
<evidence type="ECO:0000256" key="3">
    <source>
        <dbReference type="ARBA" id="ARBA00023316"/>
    </source>
</evidence>
<keyword evidence="4" id="KW-0133">Cell shape</keyword>
<feature type="active site" evidence="5">
    <location>
        <position position="148"/>
    </location>
</feature>
<dbReference type="Gene3D" id="3.30.1490.20">
    <property type="entry name" value="ATP-grasp fold, A domain"/>
    <property type="match status" value="1"/>
</dbReference>
<evidence type="ECO:0000256" key="4">
    <source>
        <dbReference type="HAMAP-Rule" id="MF_00047"/>
    </source>
</evidence>
<dbReference type="PROSITE" id="PS50975">
    <property type="entry name" value="ATP_GRASP"/>
    <property type="match status" value="1"/>
</dbReference>
<dbReference type="InterPro" id="IPR011095">
    <property type="entry name" value="Dala_Dala_lig_C"/>
</dbReference>
<dbReference type="NCBIfam" id="TIGR01205">
    <property type="entry name" value="D_ala_D_alaTIGR"/>
    <property type="match status" value="1"/>
</dbReference>
<evidence type="ECO:0000259" key="8">
    <source>
        <dbReference type="PROSITE" id="PS50975"/>
    </source>
</evidence>
<reference evidence="9 10" key="1">
    <citation type="journal article" date="2015" name="Nature">
        <title>rRNA introns, odd ribosomes, and small enigmatic genomes across a large radiation of phyla.</title>
        <authorList>
            <person name="Brown C.T."/>
            <person name="Hug L.A."/>
            <person name="Thomas B.C."/>
            <person name="Sharon I."/>
            <person name="Castelle C.J."/>
            <person name="Singh A."/>
            <person name="Wilkins M.J."/>
            <person name="Williams K.H."/>
            <person name="Banfield J.F."/>
        </authorList>
    </citation>
    <scope>NUCLEOTIDE SEQUENCE [LARGE SCALE GENOMIC DNA]</scope>
</reference>
<dbReference type="GO" id="GO:0046872">
    <property type="term" value="F:metal ion binding"/>
    <property type="evidence" value="ECO:0007669"/>
    <property type="project" value="UniProtKB-KW"/>
</dbReference>
<keyword evidence="6" id="KW-0460">Magnesium</keyword>
<dbReference type="InterPro" id="IPR013815">
    <property type="entry name" value="ATP_grasp_subdomain_1"/>
</dbReference>
<keyword evidence="4" id="KW-0963">Cytoplasm</keyword>
<comment type="caution">
    <text evidence="9">The sequence shown here is derived from an EMBL/GenBank/DDBJ whole genome shotgun (WGS) entry which is preliminary data.</text>
</comment>